<comment type="caution">
    <text evidence="1">The sequence shown here is derived from an EMBL/GenBank/DDBJ whole genome shotgun (WGS) entry which is preliminary data.</text>
</comment>
<dbReference type="SUPFAM" id="SSF54523">
    <property type="entry name" value="Pili subunits"/>
    <property type="match status" value="1"/>
</dbReference>
<reference evidence="1 2" key="1">
    <citation type="journal article" date="2016" name="Nat. Commun.">
        <title>Thousands of microbial genomes shed light on interconnected biogeochemical processes in an aquifer system.</title>
        <authorList>
            <person name="Anantharaman K."/>
            <person name="Brown C.T."/>
            <person name="Hug L.A."/>
            <person name="Sharon I."/>
            <person name="Castelle C.J."/>
            <person name="Probst A.J."/>
            <person name="Thomas B.C."/>
            <person name="Singh A."/>
            <person name="Wilkins M.J."/>
            <person name="Karaoz U."/>
            <person name="Brodie E.L."/>
            <person name="Williams K.H."/>
            <person name="Hubbard S.S."/>
            <person name="Banfield J.F."/>
        </authorList>
    </citation>
    <scope>NUCLEOTIDE SEQUENCE [LARGE SCALE GENOMIC DNA]</scope>
</reference>
<evidence type="ECO:0000313" key="2">
    <source>
        <dbReference type="Proteomes" id="UP000176846"/>
    </source>
</evidence>
<dbReference type="Pfam" id="PF13385">
    <property type="entry name" value="Laminin_G_3"/>
    <property type="match status" value="1"/>
</dbReference>
<evidence type="ECO:0008006" key="3">
    <source>
        <dbReference type="Google" id="ProtNLM"/>
    </source>
</evidence>
<dbReference type="EMBL" id="MGEK01000030">
    <property type="protein sequence ID" value="OGL81416.1"/>
    <property type="molecule type" value="Genomic_DNA"/>
</dbReference>
<dbReference type="AlphaFoldDB" id="A0A1F7UT31"/>
<gene>
    <name evidence="1" type="ORF">A2936_00285</name>
</gene>
<name>A0A1F7UT31_9BACT</name>
<dbReference type="SUPFAM" id="SSF49899">
    <property type="entry name" value="Concanavalin A-like lectins/glucanases"/>
    <property type="match status" value="1"/>
</dbReference>
<protein>
    <recommendedName>
        <fullName evidence="3">Prepilin-type N-terminal cleavage/methylation domain-containing protein</fullName>
    </recommendedName>
</protein>
<organism evidence="1 2">
    <name type="scientific">Candidatus Uhrbacteria bacterium RIFCSPLOWO2_01_FULL_47_25</name>
    <dbReference type="NCBI Taxonomy" id="1802402"/>
    <lineage>
        <taxon>Bacteria</taxon>
        <taxon>Candidatus Uhriibacteriota</taxon>
    </lineage>
</organism>
<dbReference type="Proteomes" id="UP000176846">
    <property type="component" value="Unassembled WGS sequence"/>
</dbReference>
<sequence length="187" mass="19772">MRQPAMLGFTLLELLVGIAVIGLLASIALAGSNILRDRARIAGARQFSSSIKNMMLPVAEWNFEEPSGNIAYDSSGTKNDGTLINSPARVANNVLGGTALQFDRLVSKYVAVPNSPSLNPTTAFTIEAWVKPTSIASGTNFNIVAKHDVAAKLGYRMFLGGYGPGNNQFSCTVGDGNIRTEAGGVFF</sequence>
<dbReference type="InterPro" id="IPR045584">
    <property type="entry name" value="Pilin-like"/>
</dbReference>
<dbReference type="NCBIfam" id="TIGR02532">
    <property type="entry name" value="IV_pilin_GFxxxE"/>
    <property type="match status" value="1"/>
</dbReference>
<accession>A0A1F7UT31</accession>
<evidence type="ECO:0000313" key="1">
    <source>
        <dbReference type="EMBL" id="OGL81416.1"/>
    </source>
</evidence>
<dbReference type="Gene3D" id="2.60.120.200">
    <property type="match status" value="1"/>
</dbReference>
<dbReference type="InterPro" id="IPR012902">
    <property type="entry name" value="N_methyl_site"/>
</dbReference>
<dbReference type="InterPro" id="IPR013320">
    <property type="entry name" value="ConA-like_dom_sf"/>
</dbReference>
<proteinExistence type="predicted"/>